<evidence type="ECO:0000313" key="5">
    <source>
        <dbReference type="EMBL" id="KAA0171611.1"/>
    </source>
</evidence>
<dbReference type="EMBL" id="VLTM01000004">
    <property type="protein sequence ID" value="KAA0167846.1"/>
    <property type="molecule type" value="Genomic_DNA"/>
</dbReference>
<keyword evidence="1" id="KW-0175">Coiled coil</keyword>
<feature type="region of interest" description="Disordered" evidence="2">
    <location>
        <begin position="1"/>
        <end position="55"/>
    </location>
</feature>
<dbReference type="Proteomes" id="UP000322899">
    <property type="component" value="Unassembled WGS sequence"/>
</dbReference>
<organism evidence="5 9">
    <name type="scientific">Cafeteria roenbergensis</name>
    <name type="common">Marine flagellate</name>
    <dbReference type="NCBI Taxonomy" id="33653"/>
    <lineage>
        <taxon>Eukaryota</taxon>
        <taxon>Sar</taxon>
        <taxon>Stramenopiles</taxon>
        <taxon>Bigyra</taxon>
        <taxon>Opalozoa</taxon>
        <taxon>Bicosoecida</taxon>
        <taxon>Cafeteriaceae</taxon>
        <taxon>Cafeteria</taxon>
    </lineage>
</organism>
<evidence type="ECO:0000313" key="4">
    <source>
        <dbReference type="EMBL" id="KAA0167846.1"/>
    </source>
</evidence>
<dbReference type="EMBL" id="VLTN01000021">
    <property type="protein sequence ID" value="KAA0152403.1"/>
    <property type="molecule type" value="Genomic_DNA"/>
</dbReference>
<reference evidence="7 8" key="1">
    <citation type="submission" date="2019-07" db="EMBL/GenBank/DDBJ databases">
        <title>Genomes of Cafeteria roenbergensis.</title>
        <authorList>
            <person name="Fischer M.G."/>
            <person name="Hackl T."/>
            <person name="Roman M."/>
        </authorList>
    </citation>
    <scope>NUCLEOTIDE SEQUENCE [LARGE SCALE GENOMIC DNA]</scope>
    <source>
        <strain evidence="3 8">BVI</strain>
        <strain evidence="4 10">Cflag</strain>
        <strain evidence="6 7">E4-10P</strain>
        <strain evidence="5 9">RCC970-E3</strain>
    </source>
</reference>
<dbReference type="Proteomes" id="UP000325113">
    <property type="component" value="Unassembled WGS sequence"/>
</dbReference>
<feature type="region of interest" description="Disordered" evidence="2">
    <location>
        <begin position="120"/>
        <end position="194"/>
    </location>
</feature>
<feature type="compositionally biased region" description="Low complexity" evidence="2">
    <location>
        <begin position="178"/>
        <end position="187"/>
    </location>
</feature>
<feature type="region of interest" description="Disordered" evidence="2">
    <location>
        <begin position="854"/>
        <end position="888"/>
    </location>
</feature>
<feature type="compositionally biased region" description="Basic and acidic residues" evidence="2">
    <location>
        <begin position="39"/>
        <end position="55"/>
    </location>
</feature>
<feature type="region of interest" description="Disordered" evidence="2">
    <location>
        <begin position="907"/>
        <end position="971"/>
    </location>
</feature>
<gene>
    <name evidence="6" type="ORF">FNF27_01627</name>
    <name evidence="5" type="ORF">FNF28_00544</name>
    <name evidence="3" type="ORF">FNF29_03969</name>
    <name evidence="4" type="ORF">FNF31_00781</name>
</gene>
<evidence type="ECO:0000313" key="7">
    <source>
        <dbReference type="Proteomes" id="UP000322899"/>
    </source>
</evidence>
<dbReference type="EMBL" id="VLTL01000005">
    <property type="protein sequence ID" value="KAA0171611.1"/>
    <property type="molecule type" value="Genomic_DNA"/>
</dbReference>
<feature type="compositionally biased region" description="Basic and acidic residues" evidence="2">
    <location>
        <begin position="1"/>
        <end position="13"/>
    </location>
</feature>
<dbReference type="EMBL" id="VLTO01000006">
    <property type="protein sequence ID" value="KAA0176805.1"/>
    <property type="molecule type" value="Genomic_DNA"/>
</dbReference>
<evidence type="ECO:0000313" key="3">
    <source>
        <dbReference type="EMBL" id="KAA0152403.1"/>
    </source>
</evidence>
<evidence type="ECO:0000256" key="2">
    <source>
        <dbReference type="SAM" id="MobiDB-lite"/>
    </source>
</evidence>
<feature type="compositionally biased region" description="Basic and acidic residues" evidence="2">
    <location>
        <begin position="141"/>
        <end position="165"/>
    </location>
</feature>
<feature type="compositionally biased region" description="Basic and acidic residues" evidence="2">
    <location>
        <begin position="737"/>
        <end position="752"/>
    </location>
</feature>
<dbReference type="Proteomes" id="UP000323011">
    <property type="component" value="Unassembled WGS sequence"/>
</dbReference>
<comment type="caution">
    <text evidence="5">The sequence shown here is derived from an EMBL/GenBank/DDBJ whole genome shotgun (WGS) entry which is preliminary data.</text>
</comment>
<feature type="region of interest" description="Disordered" evidence="2">
    <location>
        <begin position="729"/>
        <end position="752"/>
    </location>
</feature>
<sequence length="971" mass="104095">MRLAKERGDRLEAAARPPTPAQAAPAAAGSGDGAGDAGDEGHGVEEEAKEADSRVLMELRDAQDEAAAAQARERAAQADARLWRMRYEAENGRLALAVAQIEAAGSGAAAQALQSPLASARGQDPLSSARSSAALFPTPQERAEEERRIRAAEEAARKAADEARAAEALARTPRSERAGGAALASARRPAEPEVDAATLRRLEAELPEARQLDQDAKAALARLPLLRRLLVRLRDGAGQAREEASRAVAARDRAVVRHADVLGAARVAVTDAAARKDGQLAALHEENRVLVQRLADTQTELLRAQARADSAKADARAAAEAKQEAAAAAATLHEAEHRLQAAQASALGAAKMHEALRGWFARLAKRRLRQWVRATFKESPWREVQALAERDRKGREAELAALAQEAEESRSSVVEWAEKEVARRSAELKRRTELAEETAARARKRVSGLEVDRDKFRAEVGHERRKMAALRDRCFRLEADNEGLTRALHLSALRHAVSVCTYITSYHRALRMELDDKATTKDTLRGRALRERQMWKARVEAAAGRLLVLRRSILALPDRLDALPDRDRALEQAATQRRLAERLAELQRNLEDANQSLAAKSLAEGVRVGSLRAYEHKLREHSSMSSLGKDGQVDERHARISMRLEADVQVAAEKVALAKPVTELARAAVDKARAALEEGIEDLAAAKEEVVADLVGQWEAALQMVGAVAANAAGVRPVPADDVPFLLAGDGAGAEGDDAHGQRPVSRERDAAYTREAVEARRLLEDARGAPSDADVARLQSAASLTTALEERVAASRASARPPVAMVSTGLRSGLWSAQMTAQPRAAAQGGGDTLGLSGVSRAEPMLLDGRVEDEAGEEEQGGVAAAARRGQVGRAGGAAGDGSQRRTADGRAGLLGTVARVFDAAAAASNAEPPPAKTAGKWDSGAWRPEETGAYKSMVDRQRRRRANEREGGGKAAKPRRKQVADGDRH</sequence>
<feature type="coiled-coil region" evidence="1">
    <location>
        <begin position="280"/>
        <end position="345"/>
    </location>
</feature>
<feature type="compositionally biased region" description="Low complexity" evidence="2">
    <location>
        <begin position="862"/>
        <end position="873"/>
    </location>
</feature>
<evidence type="ECO:0000313" key="6">
    <source>
        <dbReference type="EMBL" id="KAA0176805.1"/>
    </source>
</evidence>
<dbReference type="AlphaFoldDB" id="A0A5A8E6Y5"/>
<evidence type="ECO:0000313" key="10">
    <source>
        <dbReference type="Proteomes" id="UP000325113"/>
    </source>
</evidence>
<feature type="coiled-coil region" evidence="1">
    <location>
        <begin position="425"/>
        <end position="459"/>
    </location>
</feature>
<evidence type="ECO:0000313" key="8">
    <source>
        <dbReference type="Proteomes" id="UP000323011"/>
    </source>
</evidence>
<name>A0A5A8E6Y5_CAFRO</name>
<evidence type="ECO:0000313" key="9">
    <source>
        <dbReference type="Proteomes" id="UP000324907"/>
    </source>
</evidence>
<proteinExistence type="predicted"/>
<protein>
    <submittedName>
        <fullName evidence="5">Uncharacterized protein</fullName>
    </submittedName>
</protein>
<dbReference type="Proteomes" id="UP000324907">
    <property type="component" value="Unassembled WGS sequence"/>
</dbReference>
<keyword evidence="8" id="KW-1185">Reference proteome</keyword>
<accession>A0A5A8E6Y5</accession>
<feature type="compositionally biased region" description="Basic and acidic residues" evidence="2">
    <location>
        <begin position="929"/>
        <end position="942"/>
    </location>
</feature>
<feature type="coiled-coil region" evidence="1">
    <location>
        <begin position="576"/>
        <end position="603"/>
    </location>
</feature>
<evidence type="ECO:0000256" key="1">
    <source>
        <dbReference type="SAM" id="Coils"/>
    </source>
</evidence>